<gene>
    <name evidence="4" type="ORF">BCV70DRAFT_175110</name>
</gene>
<evidence type="ECO:0000256" key="1">
    <source>
        <dbReference type="ARBA" id="ARBA00006484"/>
    </source>
</evidence>
<dbReference type="Gene3D" id="3.40.50.720">
    <property type="entry name" value="NAD(P)-binding Rossmann-like Domain"/>
    <property type="match status" value="1"/>
</dbReference>
<reference evidence="4 5" key="1">
    <citation type="journal article" date="2018" name="Mol. Biol. Evol.">
        <title>Broad Genomic Sampling Reveals a Smut Pathogenic Ancestry of the Fungal Clade Ustilaginomycotina.</title>
        <authorList>
            <person name="Kijpornyongpan T."/>
            <person name="Mondo S.J."/>
            <person name="Barry K."/>
            <person name="Sandor L."/>
            <person name="Lee J."/>
            <person name="Lipzen A."/>
            <person name="Pangilinan J."/>
            <person name="LaButti K."/>
            <person name="Hainaut M."/>
            <person name="Henrissat B."/>
            <person name="Grigoriev I.V."/>
            <person name="Spatafora J.W."/>
            <person name="Aime M.C."/>
        </authorList>
    </citation>
    <scope>NUCLEOTIDE SEQUENCE [LARGE SCALE GENOMIC DNA]</scope>
    <source>
        <strain evidence="4 5">MCA 3645</strain>
    </source>
</reference>
<accession>A0A317XQT4</accession>
<dbReference type="PANTHER" id="PTHR24320:SF148">
    <property type="entry name" value="NAD(P)-BINDING ROSSMANN-FOLD SUPERFAMILY PROTEIN"/>
    <property type="match status" value="1"/>
</dbReference>
<feature type="compositionally biased region" description="Polar residues" evidence="3">
    <location>
        <begin position="169"/>
        <end position="178"/>
    </location>
</feature>
<feature type="region of interest" description="Disordered" evidence="3">
    <location>
        <begin position="310"/>
        <end position="329"/>
    </location>
</feature>
<name>A0A317XQT4_9BASI</name>
<dbReference type="STRING" id="1882483.A0A317XQT4"/>
<organism evidence="4 5">
    <name type="scientific">Testicularia cyperi</name>
    <dbReference type="NCBI Taxonomy" id="1882483"/>
    <lineage>
        <taxon>Eukaryota</taxon>
        <taxon>Fungi</taxon>
        <taxon>Dikarya</taxon>
        <taxon>Basidiomycota</taxon>
        <taxon>Ustilaginomycotina</taxon>
        <taxon>Ustilaginomycetes</taxon>
        <taxon>Ustilaginales</taxon>
        <taxon>Anthracoideaceae</taxon>
        <taxon>Testicularia</taxon>
    </lineage>
</organism>
<dbReference type="InParanoid" id="A0A317XQT4"/>
<dbReference type="InterPro" id="IPR036291">
    <property type="entry name" value="NAD(P)-bd_dom_sf"/>
</dbReference>
<keyword evidence="5" id="KW-1185">Reference proteome</keyword>
<dbReference type="OrthoDB" id="9876299at2759"/>
<evidence type="ECO:0000256" key="2">
    <source>
        <dbReference type="ARBA" id="ARBA00023002"/>
    </source>
</evidence>
<comment type="similarity">
    <text evidence="1">Belongs to the short-chain dehydrogenases/reductases (SDR) family.</text>
</comment>
<dbReference type="AlphaFoldDB" id="A0A317XQT4"/>
<feature type="region of interest" description="Disordered" evidence="3">
    <location>
        <begin position="168"/>
        <end position="188"/>
    </location>
</feature>
<dbReference type="SUPFAM" id="SSF51735">
    <property type="entry name" value="NAD(P)-binding Rossmann-fold domains"/>
    <property type="match status" value="2"/>
</dbReference>
<proteinExistence type="inferred from homology"/>
<dbReference type="GO" id="GO:0016491">
    <property type="term" value="F:oxidoreductase activity"/>
    <property type="evidence" value="ECO:0007669"/>
    <property type="project" value="UniProtKB-KW"/>
</dbReference>
<dbReference type="PANTHER" id="PTHR24320">
    <property type="entry name" value="RETINOL DEHYDROGENASE"/>
    <property type="match status" value="1"/>
</dbReference>
<evidence type="ECO:0000256" key="3">
    <source>
        <dbReference type="SAM" id="MobiDB-lite"/>
    </source>
</evidence>
<feature type="non-terminal residue" evidence="4">
    <location>
        <position position="490"/>
    </location>
</feature>
<dbReference type="EMBL" id="KZ819192">
    <property type="protein sequence ID" value="PWZ00724.1"/>
    <property type="molecule type" value="Genomic_DNA"/>
</dbReference>
<evidence type="ECO:0000313" key="5">
    <source>
        <dbReference type="Proteomes" id="UP000246740"/>
    </source>
</evidence>
<protein>
    <recommendedName>
        <fullName evidence="6">Ketoreductase (KR) domain-containing protein</fullName>
    </recommendedName>
</protein>
<sequence>MHITVFLELGGASLRVAWFAAAGKRTHIFRHPGNNHANHTVPDTSHPTPSWSVYRNNIDKMTAPPVRIVATGGHSGLGFEAIKTLLGAPVTAGGCHLILFARDRNASHVQAARRALLEQTARLESPPRNLRIDVRSMDLASLASVRLAASELRDELLLLRKQKIEDSDTPASASTAVSDSPVHSEECEQREDDHIDIILLNAALAKAKRESVVDTDKSTLGYPNDTLINDNGELETTACVNHVAHLVFLTTLAPVFTSPANTSSKSHSNARTGRQRRTRIVFTGSELHRSVKDLATLDAFFAAPRSDFESGSGSGSGSGLPQQTAQNHPKWTLRETYAASKFLQMLGIRAFRRKLEQALLSSPADHADPSRSRSAPGYGIEIVIVQPGFVPQTGLARETSWFGRLVMSYLLPLALFTTSLDQAGRYIAQACYPSSVSAWSKQHEDDGFHSPHSHVRAALLQQKNGSQLFATLDQRSADIQLQEKWWPSAC</sequence>
<dbReference type="Proteomes" id="UP000246740">
    <property type="component" value="Unassembled WGS sequence"/>
</dbReference>
<keyword evidence="2" id="KW-0560">Oxidoreductase</keyword>
<evidence type="ECO:0000313" key="4">
    <source>
        <dbReference type="EMBL" id="PWZ00724.1"/>
    </source>
</evidence>
<evidence type="ECO:0008006" key="6">
    <source>
        <dbReference type="Google" id="ProtNLM"/>
    </source>
</evidence>
<feature type="compositionally biased region" description="Polar residues" evidence="3">
    <location>
        <begin position="320"/>
        <end position="329"/>
    </location>
</feature>